<keyword evidence="3" id="KW-0804">Transcription</keyword>
<organism evidence="7 8">
    <name type="scientific">Rhodocollybia butyracea</name>
    <dbReference type="NCBI Taxonomy" id="206335"/>
    <lineage>
        <taxon>Eukaryota</taxon>
        <taxon>Fungi</taxon>
        <taxon>Dikarya</taxon>
        <taxon>Basidiomycota</taxon>
        <taxon>Agaricomycotina</taxon>
        <taxon>Agaricomycetes</taxon>
        <taxon>Agaricomycetidae</taxon>
        <taxon>Agaricales</taxon>
        <taxon>Marasmiineae</taxon>
        <taxon>Omphalotaceae</taxon>
        <taxon>Rhodocollybia</taxon>
    </lineage>
</organism>
<feature type="compositionally biased region" description="Acidic residues" evidence="5">
    <location>
        <begin position="137"/>
        <end position="154"/>
    </location>
</feature>
<accession>A0A9P5U9I9</accession>
<evidence type="ECO:0000313" key="8">
    <source>
        <dbReference type="Proteomes" id="UP000772434"/>
    </source>
</evidence>
<dbReference type="Pfam" id="PF07524">
    <property type="entry name" value="Bromo_TP"/>
    <property type="match status" value="1"/>
</dbReference>
<feature type="region of interest" description="Disordered" evidence="5">
    <location>
        <begin position="432"/>
        <end position="466"/>
    </location>
</feature>
<feature type="domain" description="Bromodomain associated" evidence="6">
    <location>
        <begin position="2"/>
        <end position="78"/>
    </location>
</feature>
<dbReference type="AlphaFoldDB" id="A0A9P5U9I9"/>
<dbReference type="GO" id="GO:0046982">
    <property type="term" value="F:protein heterodimerization activity"/>
    <property type="evidence" value="ECO:0007669"/>
    <property type="project" value="InterPro"/>
</dbReference>
<keyword evidence="8" id="KW-1185">Reference proteome</keyword>
<dbReference type="CDD" id="cd00076">
    <property type="entry name" value="HFD_SF"/>
    <property type="match status" value="1"/>
</dbReference>
<gene>
    <name evidence="7" type="ORF">BDP27DRAFT_1219607</name>
</gene>
<dbReference type="InterPro" id="IPR006565">
    <property type="entry name" value="BTP"/>
</dbReference>
<reference evidence="7" key="1">
    <citation type="submission" date="2020-11" db="EMBL/GenBank/DDBJ databases">
        <authorList>
            <consortium name="DOE Joint Genome Institute"/>
            <person name="Ahrendt S."/>
            <person name="Riley R."/>
            <person name="Andreopoulos W."/>
            <person name="Labutti K."/>
            <person name="Pangilinan J."/>
            <person name="Ruiz-Duenas F.J."/>
            <person name="Barrasa J.M."/>
            <person name="Sanchez-Garcia M."/>
            <person name="Camarero S."/>
            <person name="Miyauchi S."/>
            <person name="Serrano A."/>
            <person name="Linde D."/>
            <person name="Babiker R."/>
            <person name="Drula E."/>
            <person name="Ayuso-Fernandez I."/>
            <person name="Pacheco R."/>
            <person name="Padilla G."/>
            <person name="Ferreira P."/>
            <person name="Barriuso J."/>
            <person name="Kellner H."/>
            <person name="Castanera R."/>
            <person name="Alfaro M."/>
            <person name="Ramirez L."/>
            <person name="Pisabarro A.G."/>
            <person name="Kuo A."/>
            <person name="Tritt A."/>
            <person name="Lipzen A."/>
            <person name="He G."/>
            <person name="Yan M."/>
            <person name="Ng V."/>
            <person name="Cullen D."/>
            <person name="Martin F."/>
            <person name="Rosso M.-N."/>
            <person name="Henrissat B."/>
            <person name="Hibbett D."/>
            <person name="Martinez A.T."/>
            <person name="Grigoriev I.V."/>
        </authorList>
    </citation>
    <scope>NUCLEOTIDE SEQUENCE</scope>
    <source>
        <strain evidence="7">AH 40177</strain>
    </source>
</reference>
<name>A0A9P5U9I9_9AGAR</name>
<feature type="region of interest" description="Disordered" evidence="5">
    <location>
        <begin position="136"/>
        <end position="196"/>
    </location>
</feature>
<keyword evidence="4" id="KW-0539">Nucleus</keyword>
<dbReference type="Gene3D" id="1.10.20.10">
    <property type="entry name" value="Histone, subunit A"/>
    <property type="match status" value="1"/>
</dbReference>
<dbReference type="SUPFAM" id="SSF47113">
    <property type="entry name" value="Histone-fold"/>
    <property type="match status" value="1"/>
</dbReference>
<comment type="caution">
    <text evidence="7">The sequence shown here is derived from an EMBL/GenBank/DDBJ whole genome shotgun (WGS) entry which is preliminary data.</text>
</comment>
<dbReference type="PANTHER" id="PTHR46338">
    <property type="entry name" value="TRANSCRIPTION INITIATION FACTOR TFIID SUBUNIT 8"/>
    <property type="match status" value="1"/>
</dbReference>
<evidence type="ECO:0000256" key="4">
    <source>
        <dbReference type="ARBA" id="ARBA00023242"/>
    </source>
</evidence>
<proteinExistence type="predicted"/>
<dbReference type="SMART" id="SM00576">
    <property type="entry name" value="BTP"/>
    <property type="match status" value="1"/>
</dbReference>
<dbReference type="Proteomes" id="UP000772434">
    <property type="component" value="Unassembled WGS sequence"/>
</dbReference>
<protein>
    <recommendedName>
        <fullName evidence="6">Bromodomain associated domain-containing protein</fullName>
    </recommendedName>
</protein>
<evidence type="ECO:0000256" key="2">
    <source>
        <dbReference type="ARBA" id="ARBA00023015"/>
    </source>
</evidence>
<dbReference type="OrthoDB" id="436852at2759"/>
<comment type="subcellular location">
    <subcellularLocation>
        <location evidence="1">Nucleus</location>
    </subcellularLocation>
</comment>
<dbReference type="PANTHER" id="PTHR46338:SF1">
    <property type="entry name" value="TRANSCRIPTION INITIATION FACTOR TFIID SUBUNIT 8"/>
    <property type="match status" value="1"/>
</dbReference>
<feature type="compositionally biased region" description="Polar residues" evidence="5">
    <location>
        <begin position="432"/>
        <end position="447"/>
    </location>
</feature>
<dbReference type="GO" id="GO:0005669">
    <property type="term" value="C:transcription factor TFIID complex"/>
    <property type="evidence" value="ECO:0007669"/>
    <property type="project" value="InterPro"/>
</dbReference>
<evidence type="ECO:0000259" key="6">
    <source>
        <dbReference type="SMART" id="SM00576"/>
    </source>
</evidence>
<dbReference type="InterPro" id="IPR009072">
    <property type="entry name" value="Histone-fold"/>
</dbReference>
<dbReference type="InterPro" id="IPR037818">
    <property type="entry name" value="TAF8"/>
</dbReference>
<sequence>MDGGAQKLLESSVLRTLHAQNFSRSSVSASLVLTDLLSRYLVLLTSTCARYAEHSGRTRINVKDAVVALEELGVSIEELEEFGRIEGGELGRYALVRSQRRVEDLREFRAHLSDGLKADDDDVIPLQYTLVPPNLLEEAESEEEDADADADSEMESMSPARKRQRTLDWDPPEHIPSFLPPFPTGTTEEPPERVEPPEPSILAPLASLSQPPIPERTEILPPPNNTLVPASTSAAASDYLVQVPYSQSSISGVSEWHLPSYSTMASDTLLGSRFPTPLTEPSLLSAYHHILTHPPPPAAPMHLANPARHKVAMALLSLMEKTSRWQVQDTLYGTLVVGQPRVSSVGPSYPLPVDGTSGTKEFKFPTTAPRSVASTERISPMVSQQGSRIPDLARLVLNPAIHSRTTRLTHPPALSRNNKVLTYGAGIPAPWNANTLPTENPKDNQPNGILKPDANTNGLKSKEPAPALPDARLFATWDHEHKDFKTPLVAVKLQRTRIGTSSRM</sequence>
<evidence type="ECO:0000313" key="7">
    <source>
        <dbReference type="EMBL" id="KAF9071027.1"/>
    </source>
</evidence>
<evidence type="ECO:0000256" key="1">
    <source>
        <dbReference type="ARBA" id="ARBA00004123"/>
    </source>
</evidence>
<evidence type="ECO:0000256" key="5">
    <source>
        <dbReference type="SAM" id="MobiDB-lite"/>
    </source>
</evidence>
<keyword evidence="2" id="KW-0805">Transcription regulation</keyword>
<evidence type="ECO:0000256" key="3">
    <source>
        <dbReference type="ARBA" id="ARBA00023163"/>
    </source>
</evidence>
<dbReference type="EMBL" id="JADNRY010000035">
    <property type="protein sequence ID" value="KAF9071027.1"/>
    <property type="molecule type" value="Genomic_DNA"/>
</dbReference>